<keyword evidence="3" id="KW-1185">Reference proteome</keyword>
<evidence type="ECO:0000313" key="2">
    <source>
        <dbReference type="EMBL" id="KAH0573405.1"/>
    </source>
</evidence>
<protein>
    <submittedName>
        <fullName evidence="1">Uncharacterized protein</fullName>
    </submittedName>
</protein>
<sequence length="77" mass="9052">MSLLANFKNALQQDLLRKYEQEITNLAFKYFIPLNQTELTSKQVTKITIFTAQYARIYDQVANSLYTNDQLLNFLVK</sequence>
<evidence type="ECO:0000313" key="1">
    <source>
        <dbReference type="EMBL" id="EST45073.1"/>
    </source>
</evidence>
<reference evidence="2" key="2">
    <citation type="submission" date="2020-12" db="EMBL/GenBank/DDBJ databases">
        <title>New Spironucleus salmonicida genome in near-complete chromosomes.</title>
        <authorList>
            <person name="Xu F."/>
            <person name="Kurt Z."/>
            <person name="Jimenez-Gonzalez A."/>
            <person name="Astvaldsson A."/>
            <person name="Andersson J.O."/>
            <person name="Svard S.G."/>
        </authorList>
    </citation>
    <scope>NUCLEOTIDE SEQUENCE</scope>
    <source>
        <strain evidence="2">ATCC 50377</strain>
    </source>
</reference>
<evidence type="ECO:0000313" key="3">
    <source>
        <dbReference type="Proteomes" id="UP000018208"/>
    </source>
</evidence>
<reference evidence="1 2" key="1">
    <citation type="journal article" date="2014" name="PLoS Genet.">
        <title>The Genome of Spironucleus salmonicida Highlights a Fish Pathogen Adapted to Fluctuating Environments.</title>
        <authorList>
            <person name="Xu F."/>
            <person name="Jerlstrom-Hultqvist J."/>
            <person name="Einarsson E."/>
            <person name="Astvaldsson A."/>
            <person name="Svard S.G."/>
            <person name="Andersson J.O."/>
        </authorList>
    </citation>
    <scope>NUCLEOTIDE SEQUENCE</scope>
    <source>
        <strain evidence="2">ATCC 50377</strain>
    </source>
</reference>
<dbReference type="Proteomes" id="UP000018208">
    <property type="component" value="Unassembled WGS sequence"/>
</dbReference>
<name>V6LL31_9EUKA</name>
<accession>V6LL31</accession>
<gene>
    <name evidence="1" type="ORF">SS50377_15093</name>
    <name evidence="2" type="ORF">SS50377_25525</name>
</gene>
<dbReference type="EMBL" id="KI546101">
    <property type="protein sequence ID" value="EST45073.1"/>
    <property type="molecule type" value="Genomic_DNA"/>
</dbReference>
<organism evidence="1">
    <name type="scientific">Spironucleus salmonicida</name>
    <dbReference type="NCBI Taxonomy" id="348837"/>
    <lineage>
        <taxon>Eukaryota</taxon>
        <taxon>Metamonada</taxon>
        <taxon>Diplomonadida</taxon>
        <taxon>Hexamitidae</taxon>
        <taxon>Hexamitinae</taxon>
        <taxon>Spironucleus</taxon>
    </lineage>
</organism>
<dbReference type="AlphaFoldDB" id="V6LL31"/>
<dbReference type="EMBL" id="AUWU02000005">
    <property type="protein sequence ID" value="KAH0573405.1"/>
    <property type="molecule type" value="Genomic_DNA"/>
</dbReference>
<dbReference type="VEuPathDB" id="GiardiaDB:SS50377_25525"/>
<proteinExistence type="predicted"/>